<accession>A0ABN8STA5</accession>
<gene>
    <name evidence="4" type="ORF">PEVE_00026588</name>
</gene>
<feature type="transmembrane region" description="Helical" evidence="3">
    <location>
        <begin position="127"/>
        <end position="151"/>
    </location>
</feature>
<reference evidence="4 5" key="1">
    <citation type="submission" date="2022-05" db="EMBL/GenBank/DDBJ databases">
        <authorList>
            <consortium name="Genoscope - CEA"/>
            <person name="William W."/>
        </authorList>
    </citation>
    <scope>NUCLEOTIDE SEQUENCE [LARGE SCALE GENOMIC DNA]</scope>
</reference>
<keyword evidence="5" id="KW-1185">Reference proteome</keyword>
<evidence type="ECO:0000256" key="1">
    <source>
        <dbReference type="SAM" id="Coils"/>
    </source>
</evidence>
<dbReference type="Gene3D" id="1.20.5.340">
    <property type="match status" value="1"/>
</dbReference>
<organism evidence="4 5">
    <name type="scientific">Porites evermanni</name>
    <dbReference type="NCBI Taxonomy" id="104178"/>
    <lineage>
        <taxon>Eukaryota</taxon>
        <taxon>Metazoa</taxon>
        <taxon>Cnidaria</taxon>
        <taxon>Anthozoa</taxon>
        <taxon>Hexacorallia</taxon>
        <taxon>Scleractinia</taxon>
        <taxon>Fungiina</taxon>
        <taxon>Poritidae</taxon>
        <taxon>Porites</taxon>
    </lineage>
</organism>
<evidence type="ECO:0000313" key="4">
    <source>
        <dbReference type="EMBL" id="CAH3193808.1"/>
    </source>
</evidence>
<feature type="compositionally biased region" description="Basic and acidic residues" evidence="2">
    <location>
        <begin position="48"/>
        <end position="63"/>
    </location>
</feature>
<sequence>MALSSEKMNSLLLSLPCGYSGSLRSIGSNNSSVISYLGEVHSNPTFDSAEHSEDSSSERHEYESIANKTNAGPRRKTNLLYEEMRPSPTLPLRSKHATESDRASRGSSTSSADSVPKKGDTPIGKTALYTLLLTILAISLAALALVVLTIAGPLKPKCGCTESGSTSPPLTEMGSVSVQNLLRTIQDLEKSVKSLKDMKTEMEDRQSATNSRVTKLENQVGSLQKQVSKQAKLLNKTANKVAFVDGSAEQKLDSKIKNLNNELTSKVNELRQNHSQAKIISNLLTANVVQLNSSVLELKAFSGNVSTRTGNLEQRYAQVSTVIKTLTEVNEVQNSTHEALRLYLTTLKNSIVTVNATLNKEKLGSACEHKLITGTPVSSRGAGVDASVSYNQLQRPGYQVVGMACSTDYAQEFKLNSPQKGLYVCTCRGIAHSAANINPSVIHCKMHVWECPIRR</sequence>
<name>A0ABN8STA5_9CNID</name>
<keyword evidence="1" id="KW-0175">Coiled coil</keyword>
<feature type="region of interest" description="Disordered" evidence="2">
    <location>
        <begin position="45"/>
        <end position="120"/>
    </location>
</feature>
<protein>
    <submittedName>
        <fullName evidence="4">Uncharacterized protein</fullName>
    </submittedName>
</protein>
<dbReference type="EMBL" id="CALNXI010003604">
    <property type="protein sequence ID" value="CAH3193808.1"/>
    <property type="molecule type" value="Genomic_DNA"/>
</dbReference>
<comment type="caution">
    <text evidence="4">The sequence shown here is derived from an EMBL/GenBank/DDBJ whole genome shotgun (WGS) entry which is preliminary data.</text>
</comment>
<proteinExistence type="predicted"/>
<dbReference type="Proteomes" id="UP001159427">
    <property type="component" value="Unassembled WGS sequence"/>
</dbReference>
<feature type="coiled-coil region" evidence="1">
    <location>
        <begin position="178"/>
        <end position="219"/>
    </location>
</feature>
<keyword evidence="3" id="KW-0812">Transmembrane</keyword>
<keyword evidence="3" id="KW-0472">Membrane</keyword>
<evidence type="ECO:0000313" key="5">
    <source>
        <dbReference type="Proteomes" id="UP001159427"/>
    </source>
</evidence>
<feature type="coiled-coil region" evidence="1">
    <location>
        <begin position="249"/>
        <end position="280"/>
    </location>
</feature>
<feature type="compositionally biased region" description="Low complexity" evidence="2">
    <location>
        <begin position="105"/>
        <end position="114"/>
    </location>
</feature>
<keyword evidence="3" id="KW-1133">Transmembrane helix</keyword>
<evidence type="ECO:0000256" key="2">
    <source>
        <dbReference type="SAM" id="MobiDB-lite"/>
    </source>
</evidence>
<evidence type="ECO:0000256" key="3">
    <source>
        <dbReference type="SAM" id="Phobius"/>
    </source>
</evidence>